<dbReference type="EMBL" id="LAZR01008507">
    <property type="protein sequence ID" value="KKM78325.1"/>
    <property type="molecule type" value="Genomic_DNA"/>
</dbReference>
<organism evidence="2">
    <name type="scientific">marine sediment metagenome</name>
    <dbReference type="NCBI Taxonomy" id="412755"/>
    <lineage>
        <taxon>unclassified sequences</taxon>
        <taxon>metagenomes</taxon>
        <taxon>ecological metagenomes</taxon>
    </lineage>
</organism>
<comment type="caution">
    <text evidence="2">The sequence shown here is derived from an EMBL/GenBank/DDBJ whole genome shotgun (WGS) entry which is preliminary data.</text>
</comment>
<feature type="region of interest" description="Disordered" evidence="1">
    <location>
        <begin position="129"/>
        <end position="162"/>
    </location>
</feature>
<evidence type="ECO:0000256" key="1">
    <source>
        <dbReference type="SAM" id="MobiDB-lite"/>
    </source>
</evidence>
<reference evidence="2" key="1">
    <citation type="journal article" date="2015" name="Nature">
        <title>Complex archaea that bridge the gap between prokaryotes and eukaryotes.</title>
        <authorList>
            <person name="Spang A."/>
            <person name="Saw J.H."/>
            <person name="Jorgensen S.L."/>
            <person name="Zaremba-Niedzwiedzka K."/>
            <person name="Martijn J."/>
            <person name="Lind A.E."/>
            <person name="van Eijk R."/>
            <person name="Schleper C."/>
            <person name="Guy L."/>
            <person name="Ettema T.J."/>
        </authorList>
    </citation>
    <scope>NUCLEOTIDE SEQUENCE</scope>
</reference>
<feature type="compositionally biased region" description="Basic residues" evidence="1">
    <location>
        <begin position="140"/>
        <end position="162"/>
    </location>
</feature>
<dbReference type="AlphaFoldDB" id="A0A0F9MNJ6"/>
<accession>A0A0F9MNJ6</accession>
<proteinExistence type="predicted"/>
<name>A0A0F9MNJ6_9ZZZZ</name>
<gene>
    <name evidence="2" type="ORF">LCGC14_1361100</name>
</gene>
<protein>
    <submittedName>
        <fullName evidence="2">Uncharacterized protein</fullName>
    </submittedName>
</protein>
<evidence type="ECO:0000313" key="2">
    <source>
        <dbReference type="EMBL" id="KKM78325.1"/>
    </source>
</evidence>
<sequence>MTRAGKAAAVNLEVTYRKITYVLSPLSEEDWSELEYWMQERALDRELELIQKLPDEEQRKTKQSEAYDRCRQIVIGSLEAGKIMLSVVGSIRVAWMALREHNDMSLDDVAKLCNDKKFQQLLQTKIDRMNSADAEDVQKAKKKVSRKRARAKSHSKRKKKSR</sequence>